<accession>A0AC61S710</accession>
<protein>
    <submittedName>
        <fullName evidence="1">Mannonate dehydratase</fullName>
        <ecNumber evidence="1">4.2.1.8</ecNumber>
    </submittedName>
</protein>
<dbReference type="Proteomes" id="UP000305401">
    <property type="component" value="Unassembled WGS sequence"/>
</dbReference>
<keyword evidence="1" id="KW-0456">Lyase</keyword>
<comment type="caution">
    <text evidence="1">The sequence shown here is derived from an EMBL/GenBank/DDBJ whole genome shotgun (WGS) entry which is preliminary data.</text>
</comment>
<dbReference type="EC" id="4.2.1.8" evidence="1"/>
<dbReference type="EMBL" id="SSTG01000025">
    <property type="protein sequence ID" value="THG54246.1"/>
    <property type="molecule type" value="Genomic_DNA"/>
</dbReference>
<reference evidence="1" key="1">
    <citation type="submission" date="2019-04" db="EMBL/GenBank/DDBJ databases">
        <title>Microbes associate with the intestines of laboratory mice.</title>
        <authorList>
            <person name="Navarre W."/>
            <person name="Wong E."/>
            <person name="Huang K.C."/>
            <person name="Tropini C."/>
            <person name="Ng K."/>
            <person name="Yu B."/>
        </authorList>
    </citation>
    <scope>NUCLEOTIDE SEQUENCE</scope>
    <source>
        <strain evidence="1">NM86_A22</strain>
    </source>
</reference>
<evidence type="ECO:0000313" key="1">
    <source>
        <dbReference type="EMBL" id="THG54246.1"/>
    </source>
</evidence>
<evidence type="ECO:0000313" key="2">
    <source>
        <dbReference type="Proteomes" id="UP000305401"/>
    </source>
</evidence>
<keyword evidence="2" id="KW-1185">Reference proteome</keyword>
<gene>
    <name evidence="1" type="primary">uxuA</name>
    <name evidence="1" type="ORF">E5990_03520</name>
</gene>
<organism evidence="1 2">
    <name type="scientific">Muribaculum caecicola</name>
    <dbReference type="NCBI Taxonomy" id="3038144"/>
    <lineage>
        <taxon>Bacteria</taxon>
        <taxon>Pseudomonadati</taxon>
        <taxon>Bacteroidota</taxon>
        <taxon>Bacteroidia</taxon>
        <taxon>Bacteroidales</taxon>
        <taxon>Muribaculaceae</taxon>
        <taxon>Muribaculum</taxon>
    </lineage>
</organism>
<name>A0AC61S710_9BACT</name>
<proteinExistence type="predicted"/>
<sequence length="387" mass="44119">MEKTWRWFGKKDPITLNMLKQIGIEGIVTALHDVPLGQVWTREAINDLRSEIERHGMRWSVVESLPVVETIKYAGPDRDEQIEIYKQSMRNLAAEGVKTICYNFMPILDWARTDLEHPNADGTSNLYFNLAEFAYFDIYILGRENAKNSWDADVLARVEELRATMAPEKEKRLVENIIIKTQGFVSGNFSENDLNPVEKFRELLKLYKGIDRDQLRQNMEYFLKAIMPVCDECGIDMCVHPDDPPMQILGLPRIVTCDEDINWFLNAVDNPHNGLTFCAGSLSAGAHNDVVKLAKKYASRTHFVHARICNVMPNGDFKESSHLDPRLIEVIRIFEKEKPGVAMRVDHAPLMLGDEKMGYNAGYSFHGRMLALGMVSGIMATIHSEKQ</sequence>